<dbReference type="EMBL" id="SKBQ01000024">
    <property type="protein sequence ID" value="TPX15005.1"/>
    <property type="molecule type" value="Genomic_DNA"/>
</dbReference>
<dbReference type="Gene3D" id="1.10.1410.10">
    <property type="match status" value="1"/>
</dbReference>
<dbReference type="Pfam" id="PF20750">
    <property type="entry name" value="PAP_NTPase"/>
    <property type="match status" value="1"/>
</dbReference>
<evidence type="ECO:0000256" key="3">
    <source>
        <dbReference type="ARBA" id="ARBA00004123"/>
    </source>
</evidence>
<evidence type="ECO:0000256" key="6">
    <source>
        <dbReference type="ARBA" id="ARBA00022664"/>
    </source>
</evidence>
<dbReference type="STRING" id="1093900.A0A507AW51"/>
<dbReference type="EC" id="2.7.7.19" evidence="5"/>
<gene>
    <name evidence="18" type="ORF">E0L32_004835</name>
</gene>
<dbReference type="InterPro" id="IPR040459">
    <property type="entry name" value="MJ1316"/>
</dbReference>
<dbReference type="GO" id="GO:0005634">
    <property type="term" value="C:nucleus"/>
    <property type="evidence" value="ECO:0007669"/>
    <property type="project" value="UniProtKB-SubCell"/>
</dbReference>
<keyword evidence="8" id="KW-0479">Metal-binding</keyword>
<dbReference type="AlphaFoldDB" id="A0A507AW51"/>
<proteinExistence type="inferred from homology"/>
<dbReference type="Pfam" id="PF03372">
    <property type="entry name" value="Exo_endo_phos"/>
    <property type="match status" value="1"/>
</dbReference>
<evidence type="ECO:0000313" key="19">
    <source>
        <dbReference type="Proteomes" id="UP000319257"/>
    </source>
</evidence>
<dbReference type="GO" id="GO:0046872">
    <property type="term" value="F:metal ion binding"/>
    <property type="evidence" value="ECO:0007669"/>
    <property type="project" value="UniProtKB-KW"/>
</dbReference>
<protein>
    <recommendedName>
        <fullName evidence="5">polynucleotide adenylyltransferase</fullName>
        <ecNumber evidence="5">2.7.7.19</ecNumber>
    </recommendedName>
</protein>
<evidence type="ECO:0000256" key="13">
    <source>
        <dbReference type="SAM" id="MobiDB-lite"/>
    </source>
</evidence>
<feature type="domain" description="Poly(A) polymerase nucleotidyltransferase" evidence="17">
    <location>
        <begin position="597"/>
        <end position="737"/>
    </location>
</feature>
<dbReference type="Pfam" id="PF13563">
    <property type="entry name" value="2_5_RNA_ligase2"/>
    <property type="match status" value="1"/>
</dbReference>
<feature type="domain" description="Poly(A) polymerase central" evidence="16">
    <location>
        <begin position="787"/>
        <end position="914"/>
    </location>
</feature>
<feature type="compositionally biased region" description="Basic residues" evidence="13">
    <location>
        <begin position="1164"/>
        <end position="1173"/>
    </location>
</feature>
<keyword evidence="7" id="KW-0808">Transferase</keyword>
<comment type="similarity">
    <text evidence="4">Belongs to the poly(A) polymerase family.</text>
</comment>
<evidence type="ECO:0000256" key="1">
    <source>
        <dbReference type="ARBA" id="ARBA00001936"/>
    </source>
</evidence>
<dbReference type="Pfam" id="PF04928">
    <property type="entry name" value="PAP_central"/>
    <property type="match status" value="1"/>
</dbReference>
<keyword evidence="12" id="KW-0539">Nucleus</keyword>
<evidence type="ECO:0000256" key="9">
    <source>
        <dbReference type="ARBA" id="ARBA00022741"/>
    </source>
</evidence>
<dbReference type="PANTHER" id="PTHR10682">
    <property type="entry name" value="POLY A POLYMERASE"/>
    <property type="match status" value="1"/>
</dbReference>
<dbReference type="InterPro" id="IPR043519">
    <property type="entry name" value="NT_sf"/>
</dbReference>
<feature type="compositionally biased region" description="Acidic residues" evidence="13">
    <location>
        <begin position="1127"/>
        <end position="1151"/>
    </location>
</feature>
<evidence type="ECO:0000256" key="2">
    <source>
        <dbReference type="ARBA" id="ARBA00001946"/>
    </source>
</evidence>
<dbReference type="PANTHER" id="PTHR10682:SF23">
    <property type="entry name" value="POLYNUCLEOTIDE ADENYLYLTRANSFERASE"/>
    <property type="match status" value="1"/>
</dbReference>
<dbReference type="GO" id="GO:0031123">
    <property type="term" value="P:RNA 3'-end processing"/>
    <property type="evidence" value="ECO:0007669"/>
    <property type="project" value="InterPro"/>
</dbReference>
<feature type="region of interest" description="Disordered" evidence="13">
    <location>
        <begin position="1118"/>
        <end position="1189"/>
    </location>
</feature>
<keyword evidence="6" id="KW-0507">mRNA processing</keyword>
<evidence type="ECO:0000259" key="15">
    <source>
        <dbReference type="Pfam" id="PF04457"/>
    </source>
</evidence>
<dbReference type="Pfam" id="PF04457">
    <property type="entry name" value="MJ1316"/>
    <property type="match status" value="1"/>
</dbReference>
<dbReference type="Gene3D" id="3.30.460.10">
    <property type="entry name" value="Beta Polymerase, domain 2"/>
    <property type="match status" value="1"/>
</dbReference>
<evidence type="ECO:0000256" key="12">
    <source>
        <dbReference type="ARBA" id="ARBA00023242"/>
    </source>
</evidence>
<evidence type="ECO:0000259" key="16">
    <source>
        <dbReference type="Pfam" id="PF04928"/>
    </source>
</evidence>
<feature type="domain" description="MJ1316 RNA cyclic group end recognition" evidence="15">
    <location>
        <begin position="1192"/>
        <end position="1262"/>
    </location>
</feature>
<dbReference type="InterPro" id="IPR005135">
    <property type="entry name" value="Endo/exonuclease/phosphatase"/>
</dbReference>
<comment type="subcellular location">
    <subcellularLocation>
        <location evidence="3">Nucleus</location>
    </subcellularLocation>
</comment>
<dbReference type="GO" id="GO:0003723">
    <property type="term" value="F:RNA binding"/>
    <property type="evidence" value="ECO:0007669"/>
    <property type="project" value="InterPro"/>
</dbReference>
<dbReference type="GO" id="GO:0006397">
    <property type="term" value="P:mRNA processing"/>
    <property type="evidence" value="ECO:0007669"/>
    <property type="project" value="UniProtKB-KW"/>
</dbReference>
<dbReference type="InterPro" id="IPR011068">
    <property type="entry name" value="NuclTrfase_I-like_C"/>
</dbReference>
<reference evidence="18 19" key="1">
    <citation type="submission" date="2019-06" db="EMBL/GenBank/DDBJ databases">
        <title>Draft genome sequence of the filamentous fungus Phialemoniopsis curvata isolated from diesel fuel.</title>
        <authorList>
            <person name="Varaljay V.A."/>
            <person name="Lyon W.J."/>
            <person name="Crouch A.L."/>
            <person name="Drake C.E."/>
            <person name="Hollomon J.M."/>
            <person name="Nadeau L.J."/>
            <person name="Nunn H.S."/>
            <person name="Stevenson B.S."/>
            <person name="Bojanowski C.L."/>
            <person name="Crookes-Goodson W.J."/>
        </authorList>
    </citation>
    <scope>NUCLEOTIDE SEQUENCE [LARGE SCALE GENOMIC DNA]</scope>
    <source>
        <strain evidence="18 19">D216</strain>
    </source>
</reference>
<dbReference type="OrthoDB" id="10263155at2759"/>
<dbReference type="GO" id="GO:1990817">
    <property type="term" value="F:poly(A) RNA polymerase activity"/>
    <property type="evidence" value="ECO:0007669"/>
    <property type="project" value="UniProtKB-EC"/>
</dbReference>
<feature type="domain" description="Endonuclease/exonuclease/phosphatase" evidence="14">
    <location>
        <begin position="268"/>
        <end position="532"/>
    </location>
</feature>
<evidence type="ECO:0000256" key="8">
    <source>
        <dbReference type="ARBA" id="ARBA00022723"/>
    </source>
</evidence>
<accession>A0A507AW51</accession>
<dbReference type="SUPFAM" id="SSF55144">
    <property type="entry name" value="LigT-like"/>
    <property type="match status" value="1"/>
</dbReference>
<dbReference type="InterPro" id="IPR009097">
    <property type="entry name" value="Cyclic_Pdiesterase"/>
</dbReference>
<dbReference type="InterPro" id="IPR007012">
    <property type="entry name" value="PolA_pol_cen_dom"/>
</dbReference>
<evidence type="ECO:0000259" key="14">
    <source>
        <dbReference type="Pfam" id="PF03372"/>
    </source>
</evidence>
<sequence length="1274" mass="141970">MAASESPASSAIAVTSHDTALCIIPPSHLWSSIDKLRALYDKAFEKWPPHVNLVYPFVRVESLERSAELLQSAVQSWKQHSADGRLRIQLDSAGVFPHKHDNTIYIHDSDEDRNASLQRLRRAVLHSLGQQDAKYQMHLTVGQSDDLEGDAHHFLLDKVDSLPSIEWEASEIAILVRERMQFDGAAKSQMKLWGSISLSDGSLSRAQRPVGFYELSLKAEDSDEETAERDSLQSTGPYCYNDNTGLWEVYQHEVDDTTSTPERLVVGSYNVLAEFTWPVSRVRYPLLIKNILADNATADVLVLQEVTDDFLSCLLDNEDIRDAYPFVSHGPPAQSDIEPLPSLLNIVVLSKWPFDWEWVSFKRKHKGSVVVRFADIGFQNDDEFVPVILAAVHLTHGLTDGAISNKKIELQRILNYLRKTYPENPWILAGDFNLSSSSFTIEAALKKKAISALTSSYLAGFDDKFQEFGFIDAWSTARLEFGDSSDTDEVFEGEQGATFDPTVNVLATKIVGSGFNNRPQRFDRILIRGQSLLKVSRFNKFGFLMDKPSTDDTEEDELEPSFASDHWGVRCTLRVGRDPSEKLPDETDSLVVPVTLTPAPESLASASELSDTLSTLDVFPSEEEVYRRKNVLILLKSIILESAAVESSDGSAPQKRLKQSLILVPCGSYGLGVWTSDSDIDCLCIGPYSSQTFFALAVQRLRKAADRGVRILRRVRANTGTMLELEVQGVKIDLQYCPATAIAENWPTVLKLPPSHPVFTLSTQTLSKLKAVRDMDYIRRSVPDLAKFRTAHRLIKAWARSRGIYSAKFGYLGGIQVSILLARVCKMLARESKGPVSVPDMLTTFFSHYARFDWRHKMAFDPLYHRQRLPYTRTAREPLAILGYFPPSLNTSHAASIPSVRTIAEEFGRASNLLSEEGMTWSRFLCGDTNASTTPPSPALLDSAGAVNFTRAYKSYVKIDVQYWGISPSRGASFVGWLESRCVMVLVDLQRRLPGVHARIWPARFVSAEDAKLITAAASSGGDDDDDSAAAAPSAEASRDYQGCYLIGLEPASSHEDNATTTTTAREDAKVAAGTLQTVLHRFEEQIRGDDKYFDARCQWMSAEVVKRGDLGELCVDNRQWGGEYSPGDEEEEDDDDDDDDQEEGAEAEEAFEARGGDSEARGGTKKVKKGGKKATPPANAVVSRAGGSGKLRSALDVLSRLRWDPNLDSSDYIVGYEDRFTGAREKPLEQWKSEQTDEEFIPQHRVLYFKRQSDGVIVWERRTRKDELFGSGN</sequence>
<evidence type="ECO:0000313" key="18">
    <source>
        <dbReference type="EMBL" id="TPX15005.1"/>
    </source>
</evidence>
<comment type="caution">
    <text evidence="18">The sequence shown here is derived from an EMBL/GenBank/DDBJ whole genome shotgun (WGS) entry which is preliminary data.</text>
</comment>
<keyword evidence="9" id="KW-0547">Nucleotide-binding</keyword>
<dbReference type="Gene3D" id="3.60.10.10">
    <property type="entry name" value="Endonuclease/exonuclease/phosphatase"/>
    <property type="match status" value="1"/>
</dbReference>
<dbReference type="InterPro" id="IPR048840">
    <property type="entry name" value="PolA_pol_NTPase"/>
</dbReference>
<dbReference type="RefSeq" id="XP_030996716.1">
    <property type="nucleotide sequence ID" value="XM_031139289.1"/>
</dbReference>
<dbReference type="SUPFAM" id="SSF81301">
    <property type="entry name" value="Nucleotidyltransferase"/>
    <property type="match status" value="1"/>
</dbReference>
<comment type="cofactor">
    <cofactor evidence="1">
        <name>Mn(2+)</name>
        <dbReference type="ChEBI" id="CHEBI:29035"/>
    </cofactor>
</comment>
<feature type="compositionally biased region" description="Basic and acidic residues" evidence="13">
    <location>
        <begin position="1152"/>
        <end position="1163"/>
    </location>
</feature>
<dbReference type="Gene3D" id="3.90.1140.10">
    <property type="entry name" value="Cyclic phosphodiesterase"/>
    <property type="match status" value="1"/>
</dbReference>
<dbReference type="GeneID" id="41972282"/>
<comment type="cofactor">
    <cofactor evidence="2">
        <name>Mg(2+)</name>
        <dbReference type="ChEBI" id="CHEBI:18420"/>
    </cofactor>
</comment>
<keyword evidence="19" id="KW-1185">Reference proteome</keyword>
<dbReference type="SUPFAM" id="SSF55003">
    <property type="entry name" value="PAP/Archaeal CCA-adding enzyme, C-terminal domain"/>
    <property type="match status" value="1"/>
</dbReference>
<dbReference type="SUPFAM" id="SSF56219">
    <property type="entry name" value="DNase I-like"/>
    <property type="match status" value="1"/>
</dbReference>
<dbReference type="InterPro" id="IPR036691">
    <property type="entry name" value="Endo/exonu/phosph_ase_sf"/>
</dbReference>
<dbReference type="SUPFAM" id="SSF81631">
    <property type="entry name" value="PAP/OAS1 substrate-binding domain"/>
    <property type="match status" value="1"/>
</dbReference>
<evidence type="ECO:0000256" key="5">
    <source>
        <dbReference type="ARBA" id="ARBA00012388"/>
    </source>
</evidence>
<name>A0A507AW51_9PEZI</name>
<evidence type="ECO:0000256" key="4">
    <source>
        <dbReference type="ARBA" id="ARBA00010912"/>
    </source>
</evidence>
<evidence type="ECO:0000259" key="17">
    <source>
        <dbReference type="Pfam" id="PF20750"/>
    </source>
</evidence>
<evidence type="ECO:0000256" key="10">
    <source>
        <dbReference type="ARBA" id="ARBA00022840"/>
    </source>
</evidence>
<evidence type="ECO:0000256" key="11">
    <source>
        <dbReference type="ARBA" id="ARBA00022842"/>
    </source>
</evidence>
<organism evidence="18 19">
    <name type="scientific">Thyridium curvatum</name>
    <dbReference type="NCBI Taxonomy" id="1093900"/>
    <lineage>
        <taxon>Eukaryota</taxon>
        <taxon>Fungi</taxon>
        <taxon>Dikarya</taxon>
        <taxon>Ascomycota</taxon>
        <taxon>Pezizomycotina</taxon>
        <taxon>Sordariomycetes</taxon>
        <taxon>Sordariomycetidae</taxon>
        <taxon>Thyridiales</taxon>
        <taxon>Thyridiaceae</taxon>
        <taxon>Thyridium</taxon>
    </lineage>
</organism>
<evidence type="ECO:0000256" key="7">
    <source>
        <dbReference type="ARBA" id="ARBA00022679"/>
    </source>
</evidence>
<dbReference type="InParanoid" id="A0A507AW51"/>
<keyword evidence="11" id="KW-0460">Magnesium</keyword>
<keyword evidence="10" id="KW-0067">ATP-binding</keyword>
<dbReference type="GO" id="GO:0005524">
    <property type="term" value="F:ATP binding"/>
    <property type="evidence" value="ECO:0007669"/>
    <property type="project" value="UniProtKB-KW"/>
</dbReference>
<dbReference type="Proteomes" id="UP000319257">
    <property type="component" value="Unassembled WGS sequence"/>
</dbReference>